<dbReference type="EMBL" id="GL377690">
    <property type="protein sequence ID" value="EFJ07053.1"/>
    <property type="molecule type" value="Genomic_DNA"/>
</dbReference>
<feature type="compositionally biased region" description="Polar residues" evidence="1">
    <location>
        <begin position="104"/>
        <end position="116"/>
    </location>
</feature>
<dbReference type="Gene3D" id="3.10.450.40">
    <property type="match status" value="1"/>
</dbReference>
<organism evidence="3">
    <name type="scientific">Selaginella moellendorffii</name>
    <name type="common">Spikemoss</name>
    <dbReference type="NCBI Taxonomy" id="88036"/>
    <lineage>
        <taxon>Eukaryota</taxon>
        <taxon>Viridiplantae</taxon>
        <taxon>Streptophyta</taxon>
        <taxon>Embryophyta</taxon>
        <taxon>Tracheophyta</taxon>
        <taxon>Lycopodiopsida</taxon>
        <taxon>Selaginellales</taxon>
        <taxon>Selaginellaceae</taxon>
        <taxon>Selaginella</taxon>
    </lineage>
</organism>
<dbReference type="KEGG" id="smo:SELMODRAFT_448611"/>
<gene>
    <name evidence="2" type="ORF">SELMODRAFT_448611</name>
</gene>
<keyword evidence="3" id="KW-1185">Reference proteome</keyword>
<dbReference type="eggNOG" id="ENOG502RXJ7">
    <property type="taxonomic scope" value="Eukaryota"/>
</dbReference>
<evidence type="ECO:0000313" key="3">
    <source>
        <dbReference type="Proteomes" id="UP000001514"/>
    </source>
</evidence>
<dbReference type="Proteomes" id="UP000001514">
    <property type="component" value="Unassembled WGS sequence"/>
</dbReference>
<protein>
    <submittedName>
        <fullName evidence="2">Uncharacterized protein</fullName>
    </submittedName>
</protein>
<dbReference type="InterPro" id="IPR044673">
    <property type="entry name" value="DCL-like"/>
</dbReference>
<accession>D8T8L1</accession>
<dbReference type="AlphaFoldDB" id="D8T8L1"/>
<dbReference type="PANTHER" id="PTHR33415">
    <property type="entry name" value="PROTEIN EMBRYO DEFECTIVE 514"/>
    <property type="match status" value="1"/>
</dbReference>
<sequence>MEHCVLTCSSSFHAIEAQPRLCGRARTQKRSVTRQFFLLPPARCLPADQESFGFFDEERFPQLSPKPKPIPVPEGKHQQQQEEVDQSRILSFLENFPDKPDTRPGSSDQVPDPSSDNFRDEMRRRLLYSEPPPLPDPDEDRSEEDIEFDMFEHLVLTIRHILHLRYNIGERLGNEDELILLEEAIPYHPEREIKVGCGISYIKVDVHPEFGSRCFFIVRQDQSEIDFSYRKCMMGHAQAKEDISVERARDLVYFFKNSRGQQDKENCLRILFTSSSISLPCAKPSGNVELGKILNFYNGFSNKGLEAQLKTS</sequence>
<dbReference type="PANTHER" id="PTHR33415:SF4">
    <property type="entry name" value="DCL PROTEIN (DUF3223)"/>
    <property type="match status" value="1"/>
</dbReference>
<dbReference type="GO" id="GO:1901259">
    <property type="term" value="P:chloroplast rRNA processing"/>
    <property type="evidence" value="ECO:0000318"/>
    <property type="project" value="GO_Central"/>
</dbReference>
<dbReference type="InParanoid" id="D8T8L1"/>
<dbReference type="HOGENOM" id="CLU_892547_0_0_1"/>
<name>D8T8L1_SELML</name>
<proteinExistence type="predicted"/>
<reference evidence="2 3" key="1">
    <citation type="journal article" date="2011" name="Science">
        <title>The Selaginella genome identifies genetic changes associated with the evolution of vascular plants.</title>
        <authorList>
            <person name="Banks J.A."/>
            <person name="Nishiyama T."/>
            <person name="Hasebe M."/>
            <person name="Bowman J.L."/>
            <person name="Gribskov M."/>
            <person name="dePamphilis C."/>
            <person name="Albert V.A."/>
            <person name="Aono N."/>
            <person name="Aoyama T."/>
            <person name="Ambrose B.A."/>
            <person name="Ashton N.W."/>
            <person name="Axtell M.J."/>
            <person name="Barker E."/>
            <person name="Barker M.S."/>
            <person name="Bennetzen J.L."/>
            <person name="Bonawitz N.D."/>
            <person name="Chapple C."/>
            <person name="Cheng C."/>
            <person name="Correa L.G."/>
            <person name="Dacre M."/>
            <person name="DeBarry J."/>
            <person name="Dreyer I."/>
            <person name="Elias M."/>
            <person name="Engstrom E.M."/>
            <person name="Estelle M."/>
            <person name="Feng L."/>
            <person name="Finet C."/>
            <person name="Floyd S.K."/>
            <person name="Frommer W.B."/>
            <person name="Fujita T."/>
            <person name="Gramzow L."/>
            <person name="Gutensohn M."/>
            <person name="Harholt J."/>
            <person name="Hattori M."/>
            <person name="Heyl A."/>
            <person name="Hirai T."/>
            <person name="Hiwatashi Y."/>
            <person name="Ishikawa M."/>
            <person name="Iwata M."/>
            <person name="Karol K.G."/>
            <person name="Koehler B."/>
            <person name="Kolukisaoglu U."/>
            <person name="Kubo M."/>
            <person name="Kurata T."/>
            <person name="Lalonde S."/>
            <person name="Li K."/>
            <person name="Li Y."/>
            <person name="Litt A."/>
            <person name="Lyons E."/>
            <person name="Manning G."/>
            <person name="Maruyama T."/>
            <person name="Michael T.P."/>
            <person name="Mikami K."/>
            <person name="Miyazaki S."/>
            <person name="Morinaga S."/>
            <person name="Murata T."/>
            <person name="Mueller-Roeber B."/>
            <person name="Nelson D.R."/>
            <person name="Obara M."/>
            <person name="Oguri Y."/>
            <person name="Olmstead R.G."/>
            <person name="Onodera N."/>
            <person name="Petersen B.L."/>
            <person name="Pils B."/>
            <person name="Prigge M."/>
            <person name="Rensing S.A."/>
            <person name="Riano-Pachon D.M."/>
            <person name="Roberts A.W."/>
            <person name="Sato Y."/>
            <person name="Scheller H.V."/>
            <person name="Schulz B."/>
            <person name="Schulz C."/>
            <person name="Shakirov E.V."/>
            <person name="Shibagaki N."/>
            <person name="Shinohara N."/>
            <person name="Shippen D.E."/>
            <person name="Soerensen I."/>
            <person name="Sotooka R."/>
            <person name="Sugimoto N."/>
            <person name="Sugita M."/>
            <person name="Sumikawa N."/>
            <person name="Tanurdzic M."/>
            <person name="Theissen G."/>
            <person name="Ulvskov P."/>
            <person name="Wakazuki S."/>
            <person name="Weng J.K."/>
            <person name="Willats W.W."/>
            <person name="Wipf D."/>
            <person name="Wolf P.G."/>
            <person name="Yang L."/>
            <person name="Zimmer A.D."/>
            <person name="Zhu Q."/>
            <person name="Mitros T."/>
            <person name="Hellsten U."/>
            <person name="Loque D."/>
            <person name="Otillar R."/>
            <person name="Salamov A."/>
            <person name="Schmutz J."/>
            <person name="Shapiro H."/>
            <person name="Lindquist E."/>
            <person name="Lucas S."/>
            <person name="Rokhsar D."/>
            <person name="Grigoriev I.V."/>
        </authorList>
    </citation>
    <scope>NUCLEOTIDE SEQUENCE [LARGE SCALE GENOMIC DNA]</scope>
</reference>
<dbReference type="Pfam" id="PF11523">
    <property type="entry name" value="DUF3223"/>
    <property type="match status" value="1"/>
</dbReference>
<dbReference type="GO" id="GO:0009658">
    <property type="term" value="P:chloroplast organization"/>
    <property type="evidence" value="ECO:0000318"/>
    <property type="project" value="GO_Central"/>
</dbReference>
<feature type="region of interest" description="Disordered" evidence="1">
    <location>
        <begin position="59"/>
        <end position="118"/>
    </location>
</feature>
<dbReference type="Gramene" id="EFJ07053">
    <property type="protein sequence ID" value="EFJ07053"/>
    <property type="gene ID" value="SELMODRAFT_448611"/>
</dbReference>
<dbReference type="STRING" id="88036.D8T8L1"/>
<dbReference type="GO" id="GO:0009507">
    <property type="term" value="C:chloroplast"/>
    <property type="evidence" value="ECO:0000318"/>
    <property type="project" value="GO_Central"/>
</dbReference>
<evidence type="ECO:0000256" key="1">
    <source>
        <dbReference type="SAM" id="MobiDB-lite"/>
    </source>
</evidence>
<evidence type="ECO:0000313" key="2">
    <source>
        <dbReference type="EMBL" id="EFJ07053.1"/>
    </source>
</evidence>